<dbReference type="PANTHER" id="PTHR47979">
    <property type="entry name" value="DRAB11-RELATED"/>
    <property type="match status" value="1"/>
</dbReference>
<dbReference type="Proteomes" id="UP001209570">
    <property type="component" value="Unassembled WGS sequence"/>
</dbReference>
<accession>A0AAD5LMH3</accession>
<dbReference type="PROSITE" id="PS51421">
    <property type="entry name" value="RAS"/>
    <property type="match status" value="1"/>
</dbReference>
<dbReference type="AlphaFoldDB" id="A0AAD5LMH3"/>
<dbReference type="EMBL" id="JAKCXM010000035">
    <property type="protein sequence ID" value="KAJ0406190.1"/>
    <property type="molecule type" value="Genomic_DNA"/>
</dbReference>
<dbReference type="Gene3D" id="3.40.50.300">
    <property type="entry name" value="P-loop containing nucleotide triphosphate hydrolases"/>
    <property type="match status" value="1"/>
</dbReference>
<dbReference type="InterPro" id="IPR050209">
    <property type="entry name" value="Rab_GTPases_membrane_traffic"/>
</dbReference>
<dbReference type="NCBIfam" id="TIGR00231">
    <property type="entry name" value="small_GTP"/>
    <property type="match status" value="1"/>
</dbReference>
<organism evidence="6 7">
    <name type="scientific">Pythium insidiosum</name>
    <name type="common">Pythiosis disease agent</name>
    <dbReference type="NCBI Taxonomy" id="114742"/>
    <lineage>
        <taxon>Eukaryota</taxon>
        <taxon>Sar</taxon>
        <taxon>Stramenopiles</taxon>
        <taxon>Oomycota</taxon>
        <taxon>Peronosporomycetes</taxon>
        <taxon>Pythiales</taxon>
        <taxon>Pythiaceae</taxon>
        <taxon>Pythium</taxon>
    </lineage>
</organism>
<evidence type="ECO:0000256" key="1">
    <source>
        <dbReference type="ARBA" id="ARBA00006270"/>
    </source>
</evidence>
<dbReference type="GO" id="GO:0003924">
    <property type="term" value="F:GTPase activity"/>
    <property type="evidence" value="ECO:0007669"/>
    <property type="project" value="InterPro"/>
</dbReference>
<evidence type="ECO:0000256" key="3">
    <source>
        <dbReference type="ARBA" id="ARBA00023004"/>
    </source>
</evidence>
<dbReference type="InterPro" id="IPR005225">
    <property type="entry name" value="Small_GTP-bd"/>
</dbReference>
<feature type="domain" description="DPH-type MB" evidence="5">
    <location>
        <begin position="274"/>
        <end position="338"/>
    </location>
</feature>
<comment type="caution">
    <text evidence="6">The sequence shown here is derived from an EMBL/GenBank/DDBJ whole genome shotgun (WGS) entry which is preliminary data.</text>
</comment>
<evidence type="ECO:0000256" key="4">
    <source>
        <dbReference type="SAM" id="MobiDB-lite"/>
    </source>
</evidence>
<dbReference type="Pfam" id="PF05207">
    <property type="entry name" value="Zn_ribbon_CSL"/>
    <property type="match status" value="1"/>
</dbReference>
<evidence type="ECO:0000313" key="7">
    <source>
        <dbReference type="Proteomes" id="UP001209570"/>
    </source>
</evidence>
<name>A0AAD5LMH3_PYTIN</name>
<keyword evidence="2" id="KW-0479">Metal-binding</keyword>
<dbReference type="InterPro" id="IPR036671">
    <property type="entry name" value="DPH_MB_sf"/>
</dbReference>
<sequence length="360" mass="40075">MSAAIDTAPTSSAPSSPAASPSKGDYVYKIILIDYVYKIILIGSAAVGKTNLLSVAARGQQFDERSPPTLQPEFVTVKVERPDWKFGEPHQFIRAQVWDTAGQERYQAISSSHYRRAHGAMIVYDVSNKASFKEVFPGVPGGNQWLRALKDNVDQSLLAAVMLVENKVDKLDPKATERPATFVQEDDVKRLLNDTVFKDPSKGLGWLHDGDANETVPYRIANSLMFARTSAVSNTCELMELTEKNIAIPDLLRSVHKKAVEYEKTIGVDTVSKALEALVLRVYERSKNMDAGGHKPKQVYYYPCPCGDKFFIALAELYDGEDIATCPSCSLTLRVIFDEENLPELVEDDDDEEEDDVEKE</sequence>
<comment type="similarity">
    <text evidence="1">Belongs to the small GTPase superfamily. Rab family.</text>
</comment>
<dbReference type="Gene3D" id="3.10.660.10">
    <property type="entry name" value="DPH Zinc finger"/>
    <property type="match status" value="1"/>
</dbReference>
<dbReference type="PROSITE" id="PS51419">
    <property type="entry name" value="RAB"/>
    <property type="match status" value="1"/>
</dbReference>
<proteinExistence type="inferred from homology"/>
<keyword evidence="7" id="KW-1185">Reference proteome</keyword>
<dbReference type="InterPro" id="IPR007872">
    <property type="entry name" value="DPH_MB_dom"/>
</dbReference>
<reference evidence="6" key="1">
    <citation type="submission" date="2021-12" db="EMBL/GenBank/DDBJ databases">
        <title>Prjna785345.</title>
        <authorList>
            <person name="Rujirawat T."/>
            <person name="Krajaejun T."/>
        </authorList>
    </citation>
    <scope>NUCLEOTIDE SEQUENCE</scope>
    <source>
        <strain evidence="6">Pi057C3</strain>
    </source>
</reference>
<dbReference type="InterPro" id="IPR027417">
    <property type="entry name" value="P-loop_NTPase"/>
</dbReference>
<dbReference type="PRINTS" id="PR00449">
    <property type="entry name" value="RASTRNSFRMNG"/>
</dbReference>
<dbReference type="SMART" id="SM00175">
    <property type="entry name" value="RAB"/>
    <property type="match status" value="1"/>
</dbReference>
<dbReference type="GO" id="GO:0005525">
    <property type="term" value="F:GTP binding"/>
    <property type="evidence" value="ECO:0007669"/>
    <property type="project" value="InterPro"/>
</dbReference>
<evidence type="ECO:0000256" key="2">
    <source>
        <dbReference type="ARBA" id="ARBA00022723"/>
    </source>
</evidence>
<dbReference type="SMART" id="SM00174">
    <property type="entry name" value="RHO"/>
    <property type="match status" value="1"/>
</dbReference>
<dbReference type="SUPFAM" id="SSF52540">
    <property type="entry name" value="P-loop containing nucleoside triphosphate hydrolases"/>
    <property type="match status" value="1"/>
</dbReference>
<gene>
    <name evidence="6" type="ORF">P43SY_000374</name>
</gene>
<dbReference type="InterPro" id="IPR001806">
    <property type="entry name" value="Small_GTPase"/>
</dbReference>
<dbReference type="Pfam" id="PF00071">
    <property type="entry name" value="Ras"/>
    <property type="match status" value="1"/>
</dbReference>
<protein>
    <recommendedName>
        <fullName evidence="5">DPH-type MB domain-containing protein</fullName>
    </recommendedName>
</protein>
<keyword evidence="3" id="KW-0408">Iron</keyword>
<evidence type="ECO:0000313" key="6">
    <source>
        <dbReference type="EMBL" id="KAJ0406190.1"/>
    </source>
</evidence>
<evidence type="ECO:0000259" key="5">
    <source>
        <dbReference type="PROSITE" id="PS51074"/>
    </source>
</evidence>
<feature type="region of interest" description="Disordered" evidence="4">
    <location>
        <begin position="1"/>
        <end position="21"/>
    </location>
</feature>
<dbReference type="PROSITE" id="PS51074">
    <property type="entry name" value="DPH_MB"/>
    <property type="match status" value="1"/>
</dbReference>
<dbReference type="SUPFAM" id="SSF144217">
    <property type="entry name" value="CSL zinc finger"/>
    <property type="match status" value="1"/>
</dbReference>
<dbReference type="GO" id="GO:0046872">
    <property type="term" value="F:metal ion binding"/>
    <property type="evidence" value="ECO:0007669"/>
    <property type="project" value="UniProtKB-KW"/>
</dbReference>